<proteinExistence type="predicted"/>
<sequence>MSTATISRTIRPVVTPSVPDAVWSVSAVDLFDVLTNTRLAAYDDPTLPALCAVRLHVDGGRLHAVATDRYRIHRDHAELTAPASTSPAVGPVLLALPDVTRLVRALRPLTRRRDDLGPVALTVPPRVAGVGRVVSVDLPDWSTLRFQDDTDAGASFPSPDRLEASMSGWHPVEQIHVNPAFLADFSRLVHGGRRLAGALGLRFRTPKPRPDEPGDVYNGPIRITVDGRASFHADLMPIHVPAATSAGGRR</sequence>
<keyword evidence="2" id="KW-1185">Reference proteome</keyword>
<dbReference type="EMBL" id="CP002801">
    <property type="protein sequence ID" value="AEH11004.1"/>
    <property type="molecule type" value="Genomic_DNA"/>
</dbReference>
<gene>
    <name evidence="1" type="ordered locus">FsymDg_3727</name>
</gene>
<dbReference type="InterPro" id="IPR046938">
    <property type="entry name" value="DNA_clamp_sf"/>
</dbReference>
<dbReference type="STRING" id="656024.FsymDg_3727"/>
<evidence type="ECO:0000313" key="1">
    <source>
        <dbReference type="EMBL" id="AEH11004.1"/>
    </source>
</evidence>
<dbReference type="Proteomes" id="UP000001549">
    <property type="component" value="Chromosome"/>
</dbReference>
<dbReference type="AlphaFoldDB" id="F8B489"/>
<dbReference type="SUPFAM" id="SSF55979">
    <property type="entry name" value="DNA clamp"/>
    <property type="match status" value="1"/>
</dbReference>
<dbReference type="Gene3D" id="3.10.150.10">
    <property type="entry name" value="DNA Polymerase III, subunit A, domain 2"/>
    <property type="match status" value="1"/>
</dbReference>
<dbReference type="KEGG" id="fsy:FsymDg_3727"/>
<accession>F8B489</accession>
<organism evidence="1 2">
    <name type="scientific">Candidatus Protofrankia datiscae</name>
    <dbReference type="NCBI Taxonomy" id="2716812"/>
    <lineage>
        <taxon>Bacteria</taxon>
        <taxon>Bacillati</taxon>
        <taxon>Actinomycetota</taxon>
        <taxon>Actinomycetes</taxon>
        <taxon>Frankiales</taxon>
        <taxon>Frankiaceae</taxon>
        <taxon>Protofrankia</taxon>
    </lineage>
</organism>
<dbReference type="eggNOG" id="COG0592">
    <property type="taxonomic scope" value="Bacteria"/>
</dbReference>
<protein>
    <submittedName>
        <fullName evidence="1">Uncharacterized protein</fullName>
    </submittedName>
</protein>
<name>F8B489_9ACTN</name>
<dbReference type="HOGENOM" id="CLU_1110152_0_0_11"/>
<evidence type="ECO:0000313" key="2">
    <source>
        <dbReference type="Proteomes" id="UP000001549"/>
    </source>
</evidence>
<reference evidence="1 2" key="1">
    <citation type="submission" date="2011-05" db="EMBL/GenBank/DDBJ databases">
        <title>Complete sequence of chromosome of Frankia symbiont of Datisca glomerata.</title>
        <authorList>
            <consortium name="US DOE Joint Genome Institute"/>
            <person name="Lucas S."/>
            <person name="Han J."/>
            <person name="Lapidus A."/>
            <person name="Cheng J.-F."/>
            <person name="Goodwin L."/>
            <person name="Pitluck S."/>
            <person name="Peters L."/>
            <person name="Mikhailova N."/>
            <person name="Chertkov O."/>
            <person name="Teshima H."/>
            <person name="Han C."/>
            <person name="Tapia R."/>
            <person name="Land M."/>
            <person name="Hauser L."/>
            <person name="Kyrpides N."/>
            <person name="Ivanova N."/>
            <person name="Pagani I."/>
            <person name="Berry A."/>
            <person name="Pawlowski K."/>
            <person name="Persson T."/>
            <person name="Vanden Heuvel B."/>
            <person name="Benson D."/>
            <person name="Woyke T."/>
        </authorList>
    </citation>
    <scope>NUCLEOTIDE SEQUENCE [LARGE SCALE GENOMIC DNA]</scope>
    <source>
        <strain evidence="2">4085684</strain>
    </source>
</reference>